<evidence type="ECO:0000313" key="11">
    <source>
        <dbReference type="Proteomes" id="UP000287033"/>
    </source>
</evidence>
<accession>A0A401SBB8</accession>
<keyword evidence="11" id="KW-1185">Reference proteome</keyword>
<feature type="transmembrane region" description="Helical" evidence="8">
    <location>
        <begin position="34"/>
        <end position="55"/>
    </location>
</feature>
<keyword evidence="8" id="KW-1133">Transmembrane helix</keyword>
<dbReference type="PANTHER" id="PTHR11819">
    <property type="entry name" value="SOLUTE CARRIER FAMILY 5"/>
    <property type="match status" value="1"/>
</dbReference>
<dbReference type="AlphaFoldDB" id="A0A401SBB8"/>
<evidence type="ECO:0000256" key="1">
    <source>
        <dbReference type="ARBA" id="ARBA00004651"/>
    </source>
</evidence>
<proteinExistence type="predicted"/>
<keyword evidence="4" id="KW-0769">Symport</keyword>
<evidence type="ECO:0000313" key="10">
    <source>
        <dbReference type="EMBL" id="GCC27634.1"/>
    </source>
</evidence>
<dbReference type="GO" id="GO:0005412">
    <property type="term" value="F:D-glucose:sodium symporter activity"/>
    <property type="evidence" value="ECO:0007669"/>
    <property type="project" value="TreeGrafter"/>
</dbReference>
<evidence type="ECO:0000256" key="4">
    <source>
        <dbReference type="ARBA" id="ARBA00022847"/>
    </source>
</evidence>
<evidence type="ECO:0000256" key="5">
    <source>
        <dbReference type="ARBA" id="ARBA00023053"/>
    </source>
</evidence>
<sequence>MCAGIIRMILDLIFTPPACGSPDTRPVVVRDVHFLYFSLILCLLTLIVVVIISLLSKPPSPEQIAQLTWYTRHANQLEPHDQDDPVIVQGSDTTLTENITNEDLDFSLDGKRTMKAKALCVLLWCLGMEERQMHISFVDTQTRYIGSLYEEPRLRYVVNANLLLCVGAVIFLYSYFA</sequence>
<feature type="signal peptide" evidence="9">
    <location>
        <begin position="1"/>
        <end position="20"/>
    </location>
</feature>
<evidence type="ECO:0000256" key="6">
    <source>
        <dbReference type="ARBA" id="ARBA00023065"/>
    </source>
</evidence>
<keyword evidence="5" id="KW-0915">Sodium</keyword>
<keyword evidence="8" id="KW-0812">Transmembrane</keyword>
<dbReference type="OrthoDB" id="6132759at2759"/>
<name>A0A401SBB8_CHIPU</name>
<evidence type="ECO:0000256" key="8">
    <source>
        <dbReference type="SAM" id="Phobius"/>
    </source>
</evidence>
<comment type="caution">
    <text evidence="10">The sequence shown here is derived from an EMBL/GenBank/DDBJ whole genome shotgun (WGS) entry which is preliminary data.</text>
</comment>
<keyword evidence="7" id="KW-0739">Sodium transport</keyword>
<reference evidence="10 11" key="1">
    <citation type="journal article" date="2018" name="Nat. Ecol. Evol.">
        <title>Shark genomes provide insights into elasmobranch evolution and the origin of vertebrates.</title>
        <authorList>
            <person name="Hara Y"/>
            <person name="Yamaguchi K"/>
            <person name="Onimaru K"/>
            <person name="Kadota M"/>
            <person name="Koyanagi M"/>
            <person name="Keeley SD"/>
            <person name="Tatsumi K"/>
            <person name="Tanaka K"/>
            <person name="Motone F"/>
            <person name="Kageyama Y"/>
            <person name="Nozu R"/>
            <person name="Adachi N"/>
            <person name="Nishimura O"/>
            <person name="Nakagawa R"/>
            <person name="Tanegashima C"/>
            <person name="Kiyatake I"/>
            <person name="Matsumoto R"/>
            <person name="Murakumo K"/>
            <person name="Nishida K"/>
            <person name="Terakita A"/>
            <person name="Kuratani S"/>
            <person name="Sato K"/>
            <person name="Hyodo S Kuraku.S."/>
        </authorList>
    </citation>
    <scope>NUCLEOTIDE SEQUENCE [LARGE SCALE GENOMIC DNA]</scope>
</reference>
<feature type="transmembrane region" description="Helical" evidence="8">
    <location>
        <begin position="156"/>
        <end position="176"/>
    </location>
</feature>
<evidence type="ECO:0000256" key="2">
    <source>
        <dbReference type="ARBA" id="ARBA00022448"/>
    </source>
</evidence>
<gene>
    <name evidence="10" type="ORF">chiPu_0006060</name>
</gene>
<keyword evidence="9" id="KW-0732">Signal</keyword>
<dbReference type="EMBL" id="BEZZ01000171">
    <property type="protein sequence ID" value="GCC27634.1"/>
    <property type="molecule type" value="Genomic_DNA"/>
</dbReference>
<keyword evidence="3" id="KW-1003">Cell membrane</keyword>
<dbReference type="STRING" id="137246.A0A401SBB8"/>
<keyword evidence="6" id="KW-0406">Ion transport</keyword>
<feature type="chain" id="PRO_5019262069" evidence="9">
    <location>
        <begin position="21"/>
        <end position="177"/>
    </location>
</feature>
<dbReference type="Proteomes" id="UP000287033">
    <property type="component" value="Unassembled WGS sequence"/>
</dbReference>
<keyword evidence="2" id="KW-0813">Transport</keyword>
<dbReference type="GO" id="GO:0005886">
    <property type="term" value="C:plasma membrane"/>
    <property type="evidence" value="ECO:0007669"/>
    <property type="project" value="UniProtKB-SubCell"/>
</dbReference>
<evidence type="ECO:0000256" key="7">
    <source>
        <dbReference type="ARBA" id="ARBA00023201"/>
    </source>
</evidence>
<keyword evidence="8" id="KW-0472">Membrane</keyword>
<protein>
    <submittedName>
        <fullName evidence="10">Uncharacterized protein</fullName>
    </submittedName>
</protein>
<evidence type="ECO:0000256" key="3">
    <source>
        <dbReference type="ARBA" id="ARBA00022475"/>
    </source>
</evidence>
<evidence type="ECO:0000256" key="9">
    <source>
        <dbReference type="SAM" id="SignalP"/>
    </source>
</evidence>
<dbReference type="PANTHER" id="PTHR11819:SF171">
    <property type="entry name" value="SODIUM_MYO-INOSITOL COTRANSPORTER 2"/>
    <property type="match status" value="1"/>
</dbReference>
<organism evidence="10 11">
    <name type="scientific">Chiloscyllium punctatum</name>
    <name type="common">Brownbanded bambooshark</name>
    <name type="synonym">Hemiscyllium punctatum</name>
    <dbReference type="NCBI Taxonomy" id="137246"/>
    <lineage>
        <taxon>Eukaryota</taxon>
        <taxon>Metazoa</taxon>
        <taxon>Chordata</taxon>
        <taxon>Craniata</taxon>
        <taxon>Vertebrata</taxon>
        <taxon>Chondrichthyes</taxon>
        <taxon>Elasmobranchii</taxon>
        <taxon>Galeomorphii</taxon>
        <taxon>Galeoidea</taxon>
        <taxon>Orectolobiformes</taxon>
        <taxon>Hemiscylliidae</taxon>
        <taxon>Chiloscyllium</taxon>
    </lineage>
</organism>
<comment type="subcellular location">
    <subcellularLocation>
        <location evidence="1">Cell membrane</location>
        <topology evidence="1">Multi-pass membrane protein</topology>
    </subcellularLocation>
</comment>